<feature type="transmembrane region" description="Helical" evidence="1">
    <location>
        <begin position="116"/>
        <end position="138"/>
    </location>
</feature>
<feature type="transmembrane region" description="Helical" evidence="1">
    <location>
        <begin position="45"/>
        <end position="63"/>
    </location>
</feature>
<gene>
    <name evidence="2" type="ORF">LPB3_07800</name>
</gene>
<proteinExistence type="predicted"/>
<evidence type="ECO:0000256" key="1">
    <source>
        <dbReference type="SAM" id="Phobius"/>
    </source>
</evidence>
<dbReference type="Proteomes" id="UP000092584">
    <property type="component" value="Unassembled WGS sequence"/>
</dbReference>
<dbReference type="KEGG" id="pob:LPB03_04695"/>
<dbReference type="STRING" id="1774273.LPB03_04695"/>
<sequence>MDWIKIASIVSISLQFISFWFAAPEVLGSEWLQKAEAIIRKGIKTIPTILMFILGAIIGVITPKTLDEFNLKILIPLVLILILILILSKKIQKILDEKISVPLLNKLIINQNFRFSLLKTAAILFTLGFILQIITIIYS</sequence>
<feature type="transmembrane region" description="Helical" evidence="1">
    <location>
        <begin position="69"/>
        <end position="88"/>
    </location>
</feature>
<name>A0A1B8TX52_9FLAO</name>
<keyword evidence="3" id="KW-1185">Reference proteome</keyword>
<dbReference type="EMBL" id="LSFM01000022">
    <property type="protein sequence ID" value="OBY64286.1"/>
    <property type="molecule type" value="Genomic_DNA"/>
</dbReference>
<keyword evidence="1" id="KW-1133">Transmembrane helix</keyword>
<evidence type="ECO:0000313" key="3">
    <source>
        <dbReference type="Proteomes" id="UP000092584"/>
    </source>
</evidence>
<reference evidence="3" key="1">
    <citation type="submission" date="2016-02" db="EMBL/GenBank/DDBJ databases">
        <authorList>
            <person name="Shin S.-K."/>
            <person name="Yi H."/>
            <person name="Kim E."/>
        </authorList>
    </citation>
    <scope>NUCLEOTIDE SEQUENCE [LARGE SCALE GENOMIC DNA]</scope>
    <source>
        <strain evidence="3">LPB0003</strain>
    </source>
</reference>
<accession>A0A1B8TX52</accession>
<evidence type="ECO:0000313" key="2">
    <source>
        <dbReference type="EMBL" id="OBY64286.1"/>
    </source>
</evidence>
<dbReference type="OrthoDB" id="1448666at2"/>
<dbReference type="AlphaFoldDB" id="A0A1B8TX52"/>
<dbReference type="RefSeq" id="WP_065319036.1">
    <property type="nucleotide sequence ID" value="NZ_CP017477.1"/>
</dbReference>
<organism evidence="2 3">
    <name type="scientific">Polaribacter vadi</name>
    <dbReference type="NCBI Taxonomy" id="1774273"/>
    <lineage>
        <taxon>Bacteria</taxon>
        <taxon>Pseudomonadati</taxon>
        <taxon>Bacteroidota</taxon>
        <taxon>Flavobacteriia</taxon>
        <taxon>Flavobacteriales</taxon>
        <taxon>Flavobacteriaceae</taxon>
    </lineage>
</organism>
<keyword evidence="1" id="KW-0472">Membrane</keyword>
<protein>
    <submittedName>
        <fullName evidence="2">Uncharacterized protein</fullName>
    </submittedName>
</protein>
<keyword evidence="1" id="KW-0812">Transmembrane</keyword>
<comment type="caution">
    <text evidence="2">The sequence shown here is derived from an EMBL/GenBank/DDBJ whole genome shotgun (WGS) entry which is preliminary data.</text>
</comment>